<dbReference type="InterPro" id="IPR016064">
    <property type="entry name" value="NAD/diacylglycerol_kinase_sf"/>
</dbReference>
<evidence type="ECO:0000256" key="3">
    <source>
        <dbReference type="ARBA" id="ARBA00022857"/>
    </source>
</evidence>
<keyword evidence="6" id="KW-0547">Nucleotide-binding</keyword>
<dbReference type="InterPro" id="IPR017438">
    <property type="entry name" value="ATP-NAD_kinase_N"/>
</dbReference>
<comment type="caution">
    <text evidence="7">The sequence shown here is derived from an EMBL/GenBank/DDBJ whole genome shotgun (WGS) entry which is preliminary data.</text>
</comment>
<evidence type="ECO:0000256" key="6">
    <source>
        <dbReference type="HAMAP-Rule" id="MF_00361"/>
    </source>
</evidence>
<dbReference type="SUPFAM" id="SSF111331">
    <property type="entry name" value="NAD kinase/diacylglycerol kinase-like"/>
    <property type="match status" value="1"/>
</dbReference>
<feature type="binding site" evidence="6">
    <location>
        <position position="89"/>
    </location>
    <ligand>
        <name>NAD(+)</name>
        <dbReference type="ChEBI" id="CHEBI:57540"/>
    </ligand>
</feature>
<proteinExistence type="inferred from homology"/>
<evidence type="ECO:0000256" key="5">
    <source>
        <dbReference type="ARBA" id="ARBA00047925"/>
    </source>
</evidence>
<dbReference type="PANTHER" id="PTHR20275">
    <property type="entry name" value="NAD KINASE"/>
    <property type="match status" value="1"/>
</dbReference>
<reference evidence="7 8" key="1">
    <citation type="submission" date="2018-03" db="EMBL/GenBank/DDBJ databases">
        <title>Draft Genome Sequences of the Obligatory Marine Myxobacteria Enhygromyxa salina SWB007.</title>
        <authorList>
            <person name="Poehlein A."/>
            <person name="Moghaddam J.A."/>
            <person name="Harms H."/>
            <person name="Alanjari M."/>
            <person name="Koenig G.M."/>
            <person name="Daniel R."/>
            <person name="Schaeberle T.F."/>
        </authorList>
    </citation>
    <scope>NUCLEOTIDE SEQUENCE [LARGE SCALE GENOMIC DNA]</scope>
    <source>
        <strain evidence="7 8">SWB007</strain>
    </source>
</reference>
<feature type="binding site" evidence="6">
    <location>
        <begin position="158"/>
        <end position="159"/>
    </location>
    <ligand>
        <name>NAD(+)</name>
        <dbReference type="ChEBI" id="CHEBI:57540"/>
    </ligand>
</feature>
<feature type="binding site" evidence="6">
    <location>
        <position position="169"/>
    </location>
    <ligand>
        <name>NAD(+)</name>
        <dbReference type="ChEBI" id="CHEBI:57540"/>
    </ligand>
</feature>
<comment type="cofactor">
    <cofactor evidence="6">
        <name>a divalent metal cation</name>
        <dbReference type="ChEBI" id="CHEBI:60240"/>
    </cofactor>
</comment>
<dbReference type="Pfam" id="PF01513">
    <property type="entry name" value="NAD_kinase"/>
    <property type="match status" value="1"/>
</dbReference>
<evidence type="ECO:0000256" key="2">
    <source>
        <dbReference type="ARBA" id="ARBA00022777"/>
    </source>
</evidence>
<dbReference type="InterPro" id="IPR017437">
    <property type="entry name" value="ATP-NAD_kinase_PpnK-typ_C"/>
</dbReference>
<dbReference type="EMBL" id="PVNL01000036">
    <property type="protein sequence ID" value="PRQ08705.1"/>
    <property type="molecule type" value="Genomic_DNA"/>
</dbReference>
<protein>
    <recommendedName>
        <fullName evidence="6">NAD kinase</fullName>
        <ecNumber evidence="6">2.7.1.23</ecNumber>
    </recommendedName>
    <alternativeName>
        <fullName evidence="6">ATP-dependent NAD kinase</fullName>
    </alternativeName>
</protein>
<comment type="caution">
    <text evidence="6">Lacks conserved residue(s) required for the propagation of feature annotation.</text>
</comment>
<keyword evidence="4 6" id="KW-0520">NAD</keyword>
<comment type="function">
    <text evidence="6">Involved in the regulation of the intracellular balance of NAD and NADP, and is a key enzyme in the biosynthesis of NADP. Catalyzes specifically the phosphorylation on 2'-hydroxyl of the adenosine moiety of NAD to yield NADP.</text>
</comment>
<dbReference type="RefSeq" id="WP_106088559.1">
    <property type="nucleotide sequence ID" value="NZ_PVNL01000036.1"/>
</dbReference>
<evidence type="ECO:0000256" key="4">
    <source>
        <dbReference type="ARBA" id="ARBA00023027"/>
    </source>
</evidence>
<dbReference type="HAMAP" id="MF_00361">
    <property type="entry name" value="NAD_kinase"/>
    <property type="match status" value="1"/>
</dbReference>
<dbReference type="Pfam" id="PF20143">
    <property type="entry name" value="NAD_kinase_C"/>
    <property type="match status" value="1"/>
</dbReference>
<dbReference type="InterPro" id="IPR002504">
    <property type="entry name" value="NADK"/>
</dbReference>
<keyword evidence="6" id="KW-0067">ATP-binding</keyword>
<dbReference type="GO" id="GO:0006741">
    <property type="term" value="P:NADP+ biosynthetic process"/>
    <property type="evidence" value="ECO:0007669"/>
    <property type="project" value="UniProtKB-UniRule"/>
</dbReference>
<feature type="binding site" evidence="6">
    <location>
        <position position="188"/>
    </location>
    <ligand>
        <name>NAD(+)</name>
        <dbReference type="ChEBI" id="CHEBI:57540"/>
    </ligand>
</feature>
<dbReference type="Gene3D" id="3.40.50.10330">
    <property type="entry name" value="Probable inorganic polyphosphate/atp-NAD kinase, domain 1"/>
    <property type="match status" value="1"/>
</dbReference>
<feature type="active site" description="Proton acceptor" evidence="6">
    <location>
        <position position="84"/>
    </location>
</feature>
<comment type="similarity">
    <text evidence="6">Belongs to the NAD kinase family.</text>
</comment>
<dbReference type="Gene3D" id="2.60.200.30">
    <property type="entry name" value="Probable inorganic polyphosphate/atp-NAD kinase, domain 2"/>
    <property type="match status" value="1"/>
</dbReference>
<feature type="binding site" evidence="6">
    <location>
        <begin position="84"/>
        <end position="85"/>
    </location>
    <ligand>
        <name>NAD(+)</name>
        <dbReference type="ChEBI" id="CHEBI:57540"/>
    </ligand>
</feature>
<keyword evidence="2 6" id="KW-0418">Kinase</keyword>
<dbReference type="AlphaFoldDB" id="A0A2S9YUB8"/>
<dbReference type="Proteomes" id="UP000238823">
    <property type="component" value="Unassembled WGS sequence"/>
</dbReference>
<organism evidence="7 8">
    <name type="scientific">Enhygromyxa salina</name>
    <dbReference type="NCBI Taxonomy" id="215803"/>
    <lineage>
        <taxon>Bacteria</taxon>
        <taxon>Pseudomonadati</taxon>
        <taxon>Myxococcota</taxon>
        <taxon>Polyangia</taxon>
        <taxon>Nannocystales</taxon>
        <taxon>Nannocystaceae</taxon>
        <taxon>Enhygromyxa</taxon>
    </lineage>
</organism>
<comment type="catalytic activity">
    <reaction evidence="5 6">
        <text>NAD(+) + ATP = ADP + NADP(+) + H(+)</text>
        <dbReference type="Rhea" id="RHEA:18629"/>
        <dbReference type="ChEBI" id="CHEBI:15378"/>
        <dbReference type="ChEBI" id="CHEBI:30616"/>
        <dbReference type="ChEBI" id="CHEBI:57540"/>
        <dbReference type="ChEBI" id="CHEBI:58349"/>
        <dbReference type="ChEBI" id="CHEBI:456216"/>
        <dbReference type="EC" id="2.7.1.23"/>
    </reaction>
</comment>
<keyword evidence="6" id="KW-0963">Cytoplasm</keyword>
<evidence type="ECO:0000313" key="7">
    <source>
        <dbReference type="EMBL" id="PRQ08705.1"/>
    </source>
</evidence>
<name>A0A2S9YUB8_9BACT</name>
<dbReference type="OrthoDB" id="9774737at2"/>
<accession>A0A2S9YUB8</accession>
<feature type="binding site" evidence="6">
    <location>
        <position position="186"/>
    </location>
    <ligand>
        <name>NAD(+)</name>
        <dbReference type="ChEBI" id="CHEBI:57540"/>
    </ligand>
</feature>
<dbReference type="GO" id="GO:0003951">
    <property type="term" value="F:NAD+ kinase activity"/>
    <property type="evidence" value="ECO:0007669"/>
    <property type="project" value="UniProtKB-UniRule"/>
</dbReference>
<dbReference type="GO" id="GO:0005524">
    <property type="term" value="F:ATP binding"/>
    <property type="evidence" value="ECO:0007669"/>
    <property type="project" value="UniProtKB-KW"/>
</dbReference>
<dbReference type="GO" id="GO:0046872">
    <property type="term" value="F:metal ion binding"/>
    <property type="evidence" value="ECO:0007669"/>
    <property type="project" value="UniProtKB-UniRule"/>
</dbReference>
<dbReference type="PANTHER" id="PTHR20275:SF0">
    <property type="entry name" value="NAD KINASE"/>
    <property type="match status" value="1"/>
</dbReference>
<comment type="subcellular location">
    <subcellularLocation>
        <location evidence="6">Cytoplasm</location>
    </subcellularLocation>
</comment>
<gene>
    <name evidence="7" type="primary">ppnK</name>
    <name evidence="6" type="synonym">nadK</name>
    <name evidence="7" type="ORF">ENSA7_15230</name>
</gene>
<dbReference type="EC" id="2.7.1.23" evidence="6"/>
<dbReference type="GO" id="GO:0005737">
    <property type="term" value="C:cytoplasm"/>
    <property type="evidence" value="ECO:0007669"/>
    <property type="project" value="UniProtKB-SubCell"/>
</dbReference>
<keyword evidence="1 6" id="KW-0808">Transferase</keyword>
<dbReference type="GO" id="GO:0019674">
    <property type="term" value="P:NAD+ metabolic process"/>
    <property type="evidence" value="ECO:0007669"/>
    <property type="project" value="InterPro"/>
</dbReference>
<sequence>MIPRQPIAPPKRVMLYPREDGPAAYGAATQAAMWLHERGVGVVVDQRVHARSGTNGLELPAATVGVPLDQIPSDVDLMVALGGDGTLLRASRWVADMGVPVVGVNLGDLGFLSAYGREQLVDVLRDAIEGRLNWEPRLRMGVEVRRDGELFATETAVNDVYIKHGQIPRLLRLATRVGDHELASYKADGLIVSTPLGSTAYNLAAGGPIVAPGTEVFTITPICPHSLTLRPVVVSAHDGVTVTWEGPTQGVSDGYLTADGAWKITLQLGDEIKMRAAAKPLRLVPAKASVFEVLGAKMGWSGSGLA</sequence>
<feature type="binding site" evidence="6">
    <location>
        <position position="196"/>
    </location>
    <ligand>
        <name>NAD(+)</name>
        <dbReference type="ChEBI" id="CHEBI:57540"/>
    </ligand>
</feature>
<keyword evidence="3 6" id="KW-0521">NADP</keyword>
<dbReference type="GO" id="GO:0051287">
    <property type="term" value="F:NAD binding"/>
    <property type="evidence" value="ECO:0007669"/>
    <property type="project" value="UniProtKB-ARBA"/>
</dbReference>
<evidence type="ECO:0000256" key="1">
    <source>
        <dbReference type="ARBA" id="ARBA00022679"/>
    </source>
</evidence>
<evidence type="ECO:0000313" key="8">
    <source>
        <dbReference type="Proteomes" id="UP000238823"/>
    </source>
</evidence>